<evidence type="ECO:0000256" key="7">
    <source>
        <dbReference type="ARBA" id="ARBA00023136"/>
    </source>
</evidence>
<dbReference type="InterPro" id="IPR000515">
    <property type="entry name" value="MetI-like"/>
</dbReference>
<dbReference type="OrthoDB" id="11163at2157"/>
<comment type="subcellular location">
    <subcellularLocation>
        <location evidence="1 8">Cell membrane</location>
        <topology evidence="1 8">Multi-pass membrane protein</topology>
    </subcellularLocation>
</comment>
<feature type="domain" description="ABC transmembrane type-1" evidence="9">
    <location>
        <begin position="89"/>
        <end position="281"/>
    </location>
</feature>
<evidence type="ECO:0000313" key="11">
    <source>
        <dbReference type="Proteomes" id="UP000199170"/>
    </source>
</evidence>
<protein>
    <submittedName>
        <fullName evidence="10">Putative spermidine/putrescine transport system permease protein</fullName>
    </submittedName>
</protein>
<sequence>MASASYTETVSDWSIGGALRYGYGKFSSVTSLRAVLIAYAILIAVYIYTPIISLIAFSFNEGGLTFPFVAVTTSWYAELFANEAVMAAIVRSLKVALVVTVLTTVLSTATALAYRYEFRGRKTILYVLLLGIITPGITYGVGATLFFNELLGLDKSLWLAIPVHVVWALPFAVIVLLAGIPPHLARNEQAARVMGASNWTVFREVILPQIGPTVLGAAVFAFTLSYNEATRSLLVVGQSNTMPIQIFSIAASKRATPELFALGSFTTVMSTLLLIGASLLIFYGGRN</sequence>
<keyword evidence="4" id="KW-1003">Cell membrane</keyword>
<dbReference type="Pfam" id="PF00528">
    <property type="entry name" value="BPD_transp_1"/>
    <property type="match status" value="1"/>
</dbReference>
<evidence type="ECO:0000256" key="2">
    <source>
        <dbReference type="ARBA" id="ARBA00007069"/>
    </source>
</evidence>
<accession>A0A1H3HI62</accession>
<dbReference type="Proteomes" id="UP000199170">
    <property type="component" value="Unassembled WGS sequence"/>
</dbReference>
<dbReference type="RefSeq" id="WP_089767407.1">
    <property type="nucleotide sequence ID" value="NZ_FNPB01000007.1"/>
</dbReference>
<name>A0A1H3HI62_9EURY</name>
<dbReference type="SUPFAM" id="SSF161098">
    <property type="entry name" value="MetI-like"/>
    <property type="match status" value="1"/>
</dbReference>
<evidence type="ECO:0000256" key="6">
    <source>
        <dbReference type="ARBA" id="ARBA00022989"/>
    </source>
</evidence>
<dbReference type="EMBL" id="FNPB01000007">
    <property type="protein sequence ID" value="SDY15142.1"/>
    <property type="molecule type" value="Genomic_DNA"/>
</dbReference>
<organism evidence="10 11">
    <name type="scientific">Halobellus clavatus</name>
    <dbReference type="NCBI Taxonomy" id="660517"/>
    <lineage>
        <taxon>Archaea</taxon>
        <taxon>Methanobacteriati</taxon>
        <taxon>Methanobacteriota</taxon>
        <taxon>Stenosarchaea group</taxon>
        <taxon>Halobacteria</taxon>
        <taxon>Halobacteriales</taxon>
        <taxon>Haloferacaceae</taxon>
        <taxon>Halobellus</taxon>
    </lineage>
</organism>
<evidence type="ECO:0000259" key="9">
    <source>
        <dbReference type="PROSITE" id="PS50928"/>
    </source>
</evidence>
<feature type="transmembrane region" description="Helical" evidence="8">
    <location>
        <begin position="159"/>
        <end position="180"/>
    </location>
</feature>
<evidence type="ECO:0000256" key="4">
    <source>
        <dbReference type="ARBA" id="ARBA00022475"/>
    </source>
</evidence>
<keyword evidence="3 8" id="KW-0813">Transport</keyword>
<keyword evidence="11" id="KW-1185">Reference proteome</keyword>
<keyword evidence="7 8" id="KW-0472">Membrane</keyword>
<evidence type="ECO:0000256" key="5">
    <source>
        <dbReference type="ARBA" id="ARBA00022692"/>
    </source>
</evidence>
<evidence type="ECO:0000256" key="3">
    <source>
        <dbReference type="ARBA" id="ARBA00022448"/>
    </source>
</evidence>
<evidence type="ECO:0000313" key="10">
    <source>
        <dbReference type="EMBL" id="SDY15142.1"/>
    </source>
</evidence>
<feature type="transmembrane region" description="Helical" evidence="8">
    <location>
        <begin position="259"/>
        <end position="283"/>
    </location>
</feature>
<evidence type="ECO:0000256" key="8">
    <source>
        <dbReference type="RuleBase" id="RU363032"/>
    </source>
</evidence>
<dbReference type="InterPro" id="IPR035906">
    <property type="entry name" value="MetI-like_sf"/>
</dbReference>
<proteinExistence type="inferred from homology"/>
<dbReference type="InterPro" id="IPR051789">
    <property type="entry name" value="Bact_Polyamine_Transport"/>
</dbReference>
<dbReference type="GO" id="GO:0055085">
    <property type="term" value="P:transmembrane transport"/>
    <property type="evidence" value="ECO:0007669"/>
    <property type="project" value="InterPro"/>
</dbReference>
<comment type="similarity">
    <text evidence="2">Belongs to the binding-protein-dependent transport system permease family. CysTW subfamily.</text>
</comment>
<dbReference type="STRING" id="660517.SAMN04487946_10797"/>
<dbReference type="AlphaFoldDB" id="A0A1H3HI62"/>
<feature type="transmembrane region" description="Helical" evidence="8">
    <location>
        <begin position="34"/>
        <end position="59"/>
    </location>
</feature>
<dbReference type="PANTHER" id="PTHR43848:SF2">
    <property type="entry name" value="PUTRESCINE TRANSPORT SYSTEM PERMEASE PROTEIN POTI"/>
    <property type="match status" value="1"/>
</dbReference>
<keyword evidence="6 8" id="KW-1133">Transmembrane helix</keyword>
<reference evidence="11" key="1">
    <citation type="submission" date="2016-10" db="EMBL/GenBank/DDBJ databases">
        <authorList>
            <person name="Varghese N."/>
            <person name="Submissions S."/>
        </authorList>
    </citation>
    <scope>NUCLEOTIDE SEQUENCE [LARGE SCALE GENOMIC DNA]</scope>
    <source>
        <strain evidence="11">CGMCC 1.10118</strain>
    </source>
</reference>
<feature type="transmembrane region" description="Helical" evidence="8">
    <location>
        <begin position="95"/>
        <end position="114"/>
    </location>
</feature>
<dbReference type="CDD" id="cd06261">
    <property type="entry name" value="TM_PBP2"/>
    <property type="match status" value="1"/>
</dbReference>
<dbReference type="PROSITE" id="PS50928">
    <property type="entry name" value="ABC_TM1"/>
    <property type="match status" value="1"/>
</dbReference>
<feature type="transmembrane region" description="Helical" evidence="8">
    <location>
        <begin position="126"/>
        <end position="147"/>
    </location>
</feature>
<dbReference type="Gene3D" id="1.10.3720.10">
    <property type="entry name" value="MetI-like"/>
    <property type="match status" value="1"/>
</dbReference>
<dbReference type="GO" id="GO:0005886">
    <property type="term" value="C:plasma membrane"/>
    <property type="evidence" value="ECO:0007669"/>
    <property type="project" value="UniProtKB-SubCell"/>
</dbReference>
<gene>
    <name evidence="10" type="ORF">SAMN04487946_10797</name>
</gene>
<dbReference type="PANTHER" id="PTHR43848">
    <property type="entry name" value="PUTRESCINE TRANSPORT SYSTEM PERMEASE PROTEIN POTI"/>
    <property type="match status" value="1"/>
</dbReference>
<evidence type="ECO:0000256" key="1">
    <source>
        <dbReference type="ARBA" id="ARBA00004651"/>
    </source>
</evidence>
<keyword evidence="5 8" id="KW-0812">Transmembrane</keyword>
<feature type="transmembrane region" description="Helical" evidence="8">
    <location>
        <begin position="201"/>
        <end position="224"/>
    </location>
</feature>